<gene>
    <name evidence="2" type="ORF">F2Q68_00025313</name>
    <name evidence="3" type="ORF">F2Q69_00012932</name>
</gene>
<organism evidence="3 4">
    <name type="scientific">Brassica cretica</name>
    <name type="common">Mustard</name>
    <dbReference type="NCBI Taxonomy" id="69181"/>
    <lineage>
        <taxon>Eukaryota</taxon>
        <taxon>Viridiplantae</taxon>
        <taxon>Streptophyta</taxon>
        <taxon>Embryophyta</taxon>
        <taxon>Tracheophyta</taxon>
        <taxon>Spermatophyta</taxon>
        <taxon>Magnoliopsida</taxon>
        <taxon>eudicotyledons</taxon>
        <taxon>Gunneridae</taxon>
        <taxon>Pentapetalae</taxon>
        <taxon>rosids</taxon>
        <taxon>malvids</taxon>
        <taxon>Brassicales</taxon>
        <taxon>Brassicaceae</taxon>
        <taxon>Brassiceae</taxon>
        <taxon>Brassica</taxon>
    </lineage>
</organism>
<feature type="transmembrane region" description="Helical" evidence="1">
    <location>
        <begin position="7"/>
        <end position="29"/>
    </location>
</feature>
<reference evidence="2" key="1">
    <citation type="submission" date="2019-12" db="EMBL/GenBank/DDBJ databases">
        <title>Genome sequencing and annotation of Brassica cretica.</title>
        <authorList>
            <person name="Studholme D.J."/>
            <person name="Sarris P.F."/>
        </authorList>
    </citation>
    <scope>NUCLEOTIDE SEQUENCE</scope>
    <source>
        <strain evidence="2">PFS-001/15</strain>
        <tissue evidence="2">Leaf</tissue>
    </source>
</reference>
<dbReference type="AlphaFoldDB" id="A0A8S9R7I7"/>
<name>A0A8S9R7I7_BRACR</name>
<reference evidence="3" key="2">
    <citation type="submission" date="2019-12" db="EMBL/GenBank/DDBJ databases">
        <title>Genome sequencing and annotation of Brassica cretica.</title>
        <authorList>
            <person name="Studholme D.J."/>
            <person name="Sarris P."/>
        </authorList>
    </citation>
    <scope>NUCLEOTIDE SEQUENCE</scope>
    <source>
        <strain evidence="3">PFS-109/04</strain>
        <tissue evidence="3">Leaf</tissue>
    </source>
</reference>
<keyword evidence="1" id="KW-0812">Transmembrane</keyword>
<evidence type="ECO:0000313" key="4">
    <source>
        <dbReference type="Proteomes" id="UP000712600"/>
    </source>
</evidence>
<comment type="caution">
    <text evidence="3">The sequence shown here is derived from an EMBL/GenBank/DDBJ whole genome shotgun (WGS) entry which is preliminary data.</text>
</comment>
<sequence length="81" mass="9098">MDIQQGWISATFLTAFMACIVGATTDIAIPVTYDTLVYFIQQGWVTTTFLTMFMACIIGATSDIAIPNAEMMEEKRIRRHN</sequence>
<accession>A0A8S9R7I7</accession>
<evidence type="ECO:0000313" key="2">
    <source>
        <dbReference type="EMBL" id="KAF2567716.1"/>
    </source>
</evidence>
<keyword evidence="1" id="KW-1133">Transmembrane helix</keyword>
<proteinExistence type="predicted"/>
<dbReference type="Proteomes" id="UP000712281">
    <property type="component" value="Unassembled WGS sequence"/>
</dbReference>
<dbReference type="EMBL" id="QGKX02000996">
    <property type="protein sequence ID" value="KAF3559201.1"/>
    <property type="molecule type" value="Genomic_DNA"/>
</dbReference>
<feature type="transmembrane region" description="Helical" evidence="1">
    <location>
        <begin position="49"/>
        <end position="69"/>
    </location>
</feature>
<keyword evidence="1" id="KW-0472">Membrane</keyword>
<dbReference type="Proteomes" id="UP000712600">
    <property type="component" value="Unassembled WGS sequence"/>
</dbReference>
<protein>
    <submittedName>
        <fullName evidence="3">Uncharacterized protein</fullName>
    </submittedName>
</protein>
<evidence type="ECO:0000256" key="1">
    <source>
        <dbReference type="SAM" id="Phobius"/>
    </source>
</evidence>
<evidence type="ECO:0000313" key="3">
    <source>
        <dbReference type="EMBL" id="KAF3559201.1"/>
    </source>
</evidence>
<dbReference type="EMBL" id="QGKW02001911">
    <property type="protein sequence ID" value="KAF2567716.1"/>
    <property type="molecule type" value="Genomic_DNA"/>
</dbReference>